<evidence type="ECO:0000313" key="4">
    <source>
        <dbReference type="EMBL" id="ORX60274.1"/>
    </source>
</evidence>
<dbReference type="InterPro" id="IPR013083">
    <property type="entry name" value="Znf_RING/FYVE/PHD"/>
</dbReference>
<dbReference type="PROSITE" id="PS50089">
    <property type="entry name" value="ZF_RING_2"/>
    <property type="match status" value="1"/>
</dbReference>
<dbReference type="STRING" id="101127.A0A1X2GRU7"/>
<name>A0A1X2GRU7_9FUNG</name>
<evidence type="ECO:0000256" key="1">
    <source>
        <dbReference type="PROSITE-ProRule" id="PRU00175"/>
    </source>
</evidence>
<feature type="compositionally biased region" description="Low complexity" evidence="2">
    <location>
        <begin position="62"/>
        <end position="74"/>
    </location>
</feature>
<feature type="region of interest" description="Disordered" evidence="2">
    <location>
        <begin position="57"/>
        <end position="92"/>
    </location>
</feature>
<feature type="domain" description="RING-type" evidence="3">
    <location>
        <begin position="634"/>
        <end position="669"/>
    </location>
</feature>
<reference evidence="4 5" key="1">
    <citation type="submission" date="2016-07" db="EMBL/GenBank/DDBJ databases">
        <title>Pervasive Adenine N6-methylation of Active Genes in Fungi.</title>
        <authorList>
            <consortium name="DOE Joint Genome Institute"/>
            <person name="Mondo S.J."/>
            <person name="Dannebaum R.O."/>
            <person name="Kuo R.C."/>
            <person name="Labutti K."/>
            <person name="Haridas S."/>
            <person name="Kuo A."/>
            <person name="Salamov A."/>
            <person name="Ahrendt S.R."/>
            <person name="Lipzen A."/>
            <person name="Sullivan W."/>
            <person name="Andreopoulos W.B."/>
            <person name="Clum A."/>
            <person name="Lindquist E."/>
            <person name="Daum C."/>
            <person name="Ramamoorthy G.K."/>
            <person name="Gryganskyi A."/>
            <person name="Culley D."/>
            <person name="Magnuson J.K."/>
            <person name="James T.Y."/>
            <person name="O'Malley M.A."/>
            <person name="Stajich J.E."/>
            <person name="Spatafora J.W."/>
            <person name="Visel A."/>
            <person name="Grigoriev I.V."/>
        </authorList>
    </citation>
    <scope>NUCLEOTIDE SEQUENCE [LARGE SCALE GENOMIC DNA]</scope>
    <source>
        <strain evidence="4 5">NRRL 3301</strain>
    </source>
</reference>
<protein>
    <recommendedName>
        <fullName evidence="3">RING-type domain-containing protein</fullName>
    </recommendedName>
</protein>
<gene>
    <name evidence="4" type="ORF">DM01DRAFT_1332426</name>
</gene>
<keyword evidence="1" id="KW-0479">Metal-binding</keyword>
<dbReference type="GO" id="GO:0008270">
    <property type="term" value="F:zinc ion binding"/>
    <property type="evidence" value="ECO:0007669"/>
    <property type="project" value="UniProtKB-KW"/>
</dbReference>
<accession>A0A1X2GRU7</accession>
<feature type="compositionally biased region" description="Low complexity" evidence="2">
    <location>
        <begin position="303"/>
        <end position="319"/>
    </location>
</feature>
<organism evidence="4 5">
    <name type="scientific">Hesseltinella vesiculosa</name>
    <dbReference type="NCBI Taxonomy" id="101127"/>
    <lineage>
        <taxon>Eukaryota</taxon>
        <taxon>Fungi</taxon>
        <taxon>Fungi incertae sedis</taxon>
        <taxon>Mucoromycota</taxon>
        <taxon>Mucoromycotina</taxon>
        <taxon>Mucoromycetes</taxon>
        <taxon>Mucorales</taxon>
        <taxon>Cunninghamellaceae</taxon>
        <taxon>Hesseltinella</taxon>
    </lineage>
</organism>
<dbReference type="Gene3D" id="3.30.40.10">
    <property type="entry name" value="Zinc/RING finger domain, C3HC4 (zinc finger)"/>
    <property type="match status" value="1"/>
</dbReference>
<evidence type="ECO:0000313" key="5">
    <source>
        <dbReference type="Proteomes" id="UP000242146"/>
    </source>
</evidence>
<dbReference type="OrthoDB" id="1711136at2759"/>
<keyword evidence="5" id="KW-1185">Reference proteome</keyword>
<feature type="region of interest" description="Disordered" evidence="2">
    <location>
        <begin position="301"/>
        <end position="377"/>
    </location>
</feature>
<keyword evidence="1" id="KW-0863">Zinc-finger</keyword>
<feature type="compositionally biased region" description="Basic and acidic residues" evidence="2">
    <location>
        <begin position="481"/>
        <end position="490"/>
    </location>
</feature>
<feature type="compositionally biased region" description="Low complexity" evidence="2">
    <location>
        <begin position="461"/>
        <end position="470"/>
    </location>
</feature>
<feature type="compositionally biased region" description="Low complexity" evidence="2">
    <location>
        <begin position="342"/>
        <end position="359"/>
    </location>
</feature>
<feature type="region of interest" description="Disordered" evidence="2">
    <location>
        <begin position="457"/>
        <end position="503"/>
    </location>
</feature>
<evidence type="ECO:0000256" key="2">
    <source>
        <dbReference type="SAM" id="MobiDB-lite"/>
    </source>
</evidence>
<comment type="caution">
    <text evidence="4">The sequence shown here is derived from an EMBL/GenBank/DDBJ whole genome shotgun (WGS) entry which is preliminary data.</text>
</comment>
<dbReference type="Pfam" id="PF13920">
    <property type="entry name" value="zf-C3HC4_3"/>
    <property type="match status" value="1"/>
</dbReference>
<dbReference type="AlphaFoldDB" id="A0A1X2GRU7"/>
<dbReference type="Proteomes" id="UP000242146">
    <property type="component" value="Unassembled WGS sequence"/>
</dbReference>
<evidence type="ECO:0000259" key="3">
    <source>
        <dbReference type="PROSITE" id="PS50089"/>
    </source>
</evidence>
<proteinExistence type="predicted"/>
<dbReference type="EMBL" id="MCGT01000004">
    <property type="protein sequence ID" value="ORX60274.1"/>
    <property type="molecule type" value="Genomic_DNA"/>
</dbReference>
<keyword evidence="1" id="KW-0862">Zinc</keyword>
<dbReference type="InterPro" id="IPR001841">
    <property type="entry name" value="Znf_RING"/>
</dbReference>
<sequence>MPPTNAQVGKDHADMTTNGWSTWAKFELAKKPALTVHGRPLLDSATHHSNDERDLSFKALTTDDSPSPSESTRSYGDHSMDEDTQTTQRTHVIQPQHQAVPLCFCQQPATKSYSDEFGVFFDCHYMDENSTLPTSPPQPSSHICGFHVHDQAWQKILRDEPVHDQELEACPYFNFTYCVYFQKTNNYDKACPPVPKCFCNSRVILHEALFPTKTRLQFVCPNFYLENARTKCSWLLAPEELAFRKPKNPRHDANFNTNTLHRLRSYQKTVRDQVRPLSDLSAIAENLALLKVMATPDHPLPCTSSSATTSTSASSSVSAPDPAITDDNNMTVTCIPASHADSTPLAPSTSSTTASSSRSILPIPMSPPACSPNELPTLATKTNYSTESVLQEQQYKYDQQTYSSFQAIAPSADRKPWRSPPILNVVAQSGTSGPHDFYPGGESFLATLQLAKPTALARLHAQQSPSSPASEAKLTPCDSSDADHEPKELNGLEPSQAQAPEKKEVQVDDMLLLLQAQSEVIQEQRQLLRSKDRELADLAMHAHHVGALAMEKDGTIRAKDDEIKQLDNLIKQYDALLKENAATIALETSRRTACQRQVTMIESILEVIATENALYVNDAIEKEERITSTLDMRCQLCFDEPVTCAITPCFHAVYCNNCAYKLKECAVCRTPKASIQKIYL</sequence>